<dbReference type="Gene3D" id="1.20.1250.20">
    <property type="entry name" value="MFS general substrate transporter like domains"/>
    <property type="match status" value="1"/>
</dbReference>
<evidence type="ECO:0000313" key="9">
    <source>
        <dbReference type="EMBL" id="KAK4299132.1"/>
    </source>
</evidence>
<evidence type="ECO:0000256" key="4">
    <source>
        <dbReference type="ARBA" id="ARBA00023136"/>
    </source>
</evidence>
<dbReference type="PANTHER" id="PTHR24064">
    <property type="entry name" value="SOLUTE CARRIER FAMILY 22 MEMBER"/>
    <property type="match status" value="1"/>
</dbReference>
<feature type="transmembrane region" description="Helical" evidence="6">
    <location>
        <begin position="324"/>
        <end position="343"/>
    </location>
</feature>
<feature type="chain" id="PRO_5042012254" description="Major facilitator superfamily (MFS) profile domain-containing protein" evidence="7">
    <location>
        <begin position="19"/>
        <end position="544"/>
    </location>
</feature>
<dbReference type="SUPFAM" id="SSF103473">
    <property type="entry name" value="MFS general substrate transporter"/>
    <property type="match status" value="1"/>
</dbReference>
<dbReference type="InterPro" id="IPR036259">
    <property type="entry name" value="MFS_trans_sf"/>
</dbReference>
<dbReference type="PROSITE" id="PS50850">
    <property type="entry name" value="MFS"/>
    <property type="match status" value="1"/>
</dbReference>
<feature type="transmembrane region" description="Helical" evidence="6">
    <location>
        <begin position="469"/>
        <end position="490"/>
    </location>
</feature>
<dbReference type="AlphaFoldDB" id="A0AAE1TVD0"/>
<feature type="transmembrane region" description="Helical" evidence="6">
    <location>
        <begin position="135"/>
        <end position="155"/>
    </location>
</feature>
<feature type="transmembrane region" description="Helical" evidence="6">
    <location>
        <begin position="161"/>
        <end position="182"/>
    </location>
</feature>
<keyword evidence="10" id="KW-1185">Reference proteome</keyword>
<feature type="transmembrane region" description="Helical" evidence="6">
    <location>
        <begin position="355"/>
        <end position="377"/>
    </location>
</feature>
<comment type="caution">
    <text evidence="9">The sequence shown here is derived from an EMBL/GenBank/DDBJ whole genome shotgun (WGS) entry which is preliminary data.</text>
</comment>
<feature type="transmembrane region" description="Helical" evidence="6">
    <location>
        <begin position="194"/>
        <end position="216"/>
    </location>
</feature>
<dbReference type="Proteomes" id="UP001292094">
    <property type="component" value="Unassembled WGS sequence"/>
</dbReference>
<evidence type="ECO:0000313" key="10">
    <source>
        <dbReference type="Proteomes" id="UP001292094"/>
    </source>
</evidence>
<dbReference type="EMBL" id="JAWZYT010003294">
    <property type="protein sequence ID" value="KAK4299132.1"/>
    <property type="molecule type" value="Genomic_DNA"/>
</dbReference>
<feature type="transmembrane region" description="Helical" evidence="6">
    <location>
        <begin position="222"/>
        <end position="241"/>
    </location>
</feature>
<keyword evidence="3 6" id="KW-1133">Transmembrane helix</keyword>
<sequence length="544" mass="60522">MSYWFFILPMHAIAGAFMAPFVEHTCRQPPDAYMTTTTTYTLDSNYTTNSNGSLPLPNFDASCNYLVEESDGRLVEEPCTDWDFDNSTFISTVTSEFQLVCGRKYLRATYQSMYMFGMLVGAGSTAFFADRFGRWLMIAISTMSYTVIAFVTAWLPNFSSLLAARFLLGTMHPASLMTGYILVLEVTEMKMRSVIGLTLFTSWAIGTSVFSGMAYLVRDWRWLQLFASLPGLIFIFLLCILGESPRWLAVVGQHQRALKEYKRAAVWNKVTLPPDHEILEMMARVQQQAVSTRKSNSSNKSLKIIVRNILHDFTVLMRTSKVRLVTLVMCVDYLVGAMLFFGLTLGASALGVDPFMYVAIAGIMEIPSTTIQIPIINYFGRKKVLCFNYGVSAVVLLTQPLISNDLKWLSVTLVMIGKFAGSNAFNLTFLYSLELFPTEIRSQGMNVAMTSSRIGGTIAPYIINAVDSTYPWISSVFFGAASAVAGLVLLPLWETLNTRLPDTVADLEGLTDPLQNPTVEEEEKLQASSGEDPENKKSNLPTPC</sequence>
<name>A0AAE1TVD0_9EUCA</name>
<keyword evidence="4 6" id="KW-0472">Membrane</keyword>
<protein>
    <recommendedName>
        <fullName evidence="8">Major facilitator superfamily (MFS) profile domain-containing protein</fullName>
    </recommendedName>
</protein>
<dbReference type="InterPro" id="IPR005828">
    <property type="entry name" value="MFS_sugar_transport-like"/>
</dbReference>
<feature type="transmembrane region" description="Helical" evidence="6">
    <location>
        <begin position="384"/>
        <end position="402"/>
    </location>
</feature>
<proteinExistence type="predicted"/>
<dbReference type="GO" id="GO:0016020">
    <property type="term" value="C:membrane"/>
    <property type="evidence" value="ECO:0007669"/>
    <property type="project" value="UniProtKB-SubCell"/>
</dbReference>
<evidence type="ECO:0000256" key="1">
    <source>
        <dbReference type="ARBA" id="ARBA00004141"/>
    </source>
</evidence>
<evidence type="ECO:0000256" key="5">
    <source>
        <dbReference type="SAM" id="MobiDB-lite"/>
    </source>
</evidence>
<evidence type="ECO:0000256" key="2">
    <source>
        <dbReference type="ARBA" id="ARBA00022692"/>
    </source>
</evidence>
<accession>A0AAE1TVD0</accession>
<feature type="region of interest" description="Disordered" evidence="5">
    <location>
        <begin position="509"/>
        <end position="544"/>
    </location>
</feature>
<dbReference type="InterPro" id="IPR020846">
    <property type="entry name" value="MFS_dom"/>
</dbReference>
<feature type="transmembrane region" description="Helical" evidence="6">
    <location>
        <begin position="108"/>
        <end position="128"/>
    </location>
</feature>
<evidence type="ECO:0000259" key="8">
    <source>
        <dbReference type="PROSITE" id="PS50850"/>
    </source>
</evidence>
<keyword evidence="7" id="KW-0732">Signal</keyword>
<organism evidence="9 10">
    <name type="scientific">Petrolisthes manimaculis</name>
    <dbReference type="NCBI Taxonomy" id="1843537"/>
    <lineage>
        <taxon>Eukaryota</taxon>
        <taxon>Metazoa</taxon>
        <taxon>Ecdysozoa</taxon>
        <taxon>Arthropoda</taxon>
        <taxon>Crustacea</taxon>
        <taxon>Multicrustacea</taxon>
        <taxon>Malacostraca</taxon>
        <taxon>Eumalacostraca</taxon>
        <taxon>Eucarida</taxon>
        <taxon>Decapoda</taxon>
        <taxon>Pleocyemata</taxon>
        <taxon>Anomura</taxon>
        <taxon>Galatheoidea</taxon>
        <taxon>Porcellanidae</taxon>
        <taxon>Petrolisthes</taxon>
    </lineage>
</organism>
<gene>
    <name evidence="9" type="ORF">Pmani_028574</name>
</gene>
<comment type="subcellular location">
    <subcellularLocation>
        <location evidence="1">Membrane</location>
        <topology evidence="1">Multi-pass membrane protein</topology>
    </subcellularLocation>
</comment>
<feature type="domain" description="Major facilitator superfamily (MFS) profile" evidence="8">
    <location>
        <begin position="57"/>
        <end position="497"/>
    </location>
</feature>
<feature type="signal peptide" evidence="7">
    <location>
        <begin position="1"/>
        <end position="18"/>
    </location>
</feature>
<keyword evidence="2 6" id="KW-0812">Transmembrane</keyword>
<dbReference type="Pfam" id="PF00083">
    <property type="entry name" value="Sugar_tr"/>
    <property type="match status" value="1"/>
</dbReference>
<evidence type="ECO:0000256" key="7">
    <source>
        <dbReference type="SAM" id="SignalP"/>
    </source>
</evidence>
<evidence type="ECO:0000256" key="6">
    <source>
        <dbReference type="SAM" id="Phobius"/>
    </source>
</evidence>
<evidence type="ECO:0000256" key="3">
    <source>
        <dbReference type="ARBA" id="ARBA00022989"/>
    </source>
</evidence>
<reference evidence="9" key="1">
    <citation type="submission" date="2023-11" db="EMBL/GenBank/DDBJ databases">
        <title>Genome assemblies of two species of porcelain crab, Petrolisthes cinctipes and Petrolisthes manimaculis (Anomura: Porcellanidae).</title>
        <authorList>
            <person name="Angst P."/>
        </authorList>
    </citation>
    <scope>NUCLEOTIDE SEQUENCE</scope>
    <source>
        <strain evidence="9">PB745_02</strain>
        <tissue evidence="9">Gill</tissue>
    </source>
</reference>
<dbReference type="GO" id="GO:0022857">
    <property type="term" value="F:transmembrane transporter activity"/>
    <property type="evidence" value="ECO:0007669"/>
    <property type="project" value="InterPro"/>
</dbReference>